<reference evidence="1 2" key="1">
    <citation type="submission" date="2017-07" db="EMBL/GenBank/DDBJ databases">
        <authorList>
            <person name="Talla V."/>
            <person name="Backstrom N."/>
        </authorList>
    </citation>
    <scope>NUCLEOTIDE SEQUENCE [LARGE SCALE GENOMIC DNA]</scope>
</reference>
<gene>
    <name evidence="1" type="ORF">LSINAPIS_LOCUS15396</name>
</gene>
<name>A0A5E4R843_9NEOP</name>
<dbReference type="Gene3D" id="3.30.60.30">
    <property type="match status" value="1"/>
</dbReference>
<dbReference type="AlphaFoldDB" id="A0A5E4R843"/>
<protein>
    <recommendedName>
        <fullName evidence="3">Kazal-like domain-containing protein</fullName>
    </recommendedName>
</protein>
<proteinExistence type="predicted"/>
<dbReference type="Proteomes" id="UP000324832">
    <property type="component" value="Unassembled WGS sequence"/>
</dbReference>
<dbReference type="EMBL" id="FZQP02007047">
    <property type="protein sequence ID" value="VVD05949.1"/>
    <property type="molecule type" value="Genomic_DNA"/>
</dbReference>
<evidence type="ECO:0000313" key="2">
    <source>
        <dbReference type="Proteomes" id="UP000324832"/>
    </source>
</evidence>
<keyword evidence="2" id="KW-1185">Reference proteome</keyword>
<sequence>MYRGVSSKHRYCLWKSWKNYICLPESLLFALFPRYIRCKLALQMITVVLACLASLAVGQSDVNACIAACPQNIAIVCGRVGKTVSAYRNRCYLPCFHATFVANWPCKVTNDADVNSVTLSGENSGAVNTNQ</sequence>
<organism evidence="1 2">
    <name type="scientific">Leptidea sinapis</name>
    <dbReference type="NCBI Taxonomy" id="189913"/>
    <lineage>
        <taxon>Eukaryota</taxon>
        <taxon>Metazoa</taxon>
        <taxon>Ecdysozoa</taxon>
        <taxon>Arthropoda</taxon>
        <taxon>Hexapoda</taxon>
        <taxon>Insecta</taxon>
        <taxon>Pterygota</taxon>
        <taxon>Neoptera</taxon>
        <taxon>Endopterygota</taxon>
        <taxon>Lepidoptera</taxon>
        <taxon>Glossata</taxon>
        <taxon>Ditrysia</taxon>
        <taxon>Papilionoidea</taxon>
        <taxon>Pieridae</taxon>
        <taxon>Dismorphiinae</taxon>
        <taxon>Leptidea</taxon>
    </lineage>
</organism>
<accession>A0A5E4R843</accession>
<evidence type="ECO:0000313" key="1">
    <source>
        <dbReference type="EMBL" id="VVD05949.1"/>
    </source>
</evidence>
<evidence type="ECO:0008006" key="3">
    <source>
        <dbReference type="Google" id="ProtNLM"/>
    </source>
</evidence>